<gene>
    <name evidence="3" type="ORF">FH715_17550</name>
</gene>
<evidence type="ECO:0000256" key="1">
    <source>
        <dbReference type="SAM" id="MobiDB-lite"/>
    </source>
</evidence>
<keyword evidence="4" id="KW-1185">Reference proteome</keyword>
<feature type="compositionally biased region" description="Low complexity" evidence="1">
    <location>
        <begin position="32"/>
        <end position="46"/>
    </location>
</feature>
<comment type="caution">
    <text evidence="3">The sequence shown here is derived from an EMBL/GenBank/DDBJ whole genome shotgun (WGS) entry which is preliminary data.</text>
</comment>
<dbReference type="EMBL" id="VDGT01000013">
    <property type="protein sequence ID" value="TNM28370.1"/>
    <property type="molecule type" value="Genomic_DNA"/>
</dbReference>
<feature type="signal peptide" evidence="2">
    <location>
        <begin position="1"/>
        <end position="25"/>
    </location>
</feature>
<reference evidence="3 4" key="1">
    <citation type="submission" date="2019-06" db="EMBL/GenBank/DDBJ databases">
        <title>Draft genome of Streptomyces sedi sp. JCM16909.</title>
        <authorList>
            <person name="Klykleung N."/>
            <person name="Tanasupawat S."/>
            <person name="Kudo T."/>
            <person name="Yuki M."/>
            <person name="Ohkuma M."/>
        </authorList>
    </citation>
    <scope>NUCLEOTIDE SEQUENCE [LARGE SCALE GENOMIC DNA]</scope>
    <source>
        <strain evidence="3 4">JCM 16909</strain>
    </source>
</reference>
<dbReference type="RefSeq" id="WP_139646385.1">
    <property type="nucleotide sequence ID" value="NZ_BAAAZS010000081.1"/>
</dbReference>
<organism evidence="3 4">
    <name type="scientific">Streptomyces sedi</name>
    <dbReference type="NCBI Taxonomy" id="555059"/>
    <lineage>
        <taxon>Bacteria</taxon>
        <taxon>Bacillati</taxon>
        <taxon>Actinomycetota</taxon>
        <taxon>Actinomycetes</taxon>
        <taxon>Kitasatosporales</taxon>
        <taxon>Streptomycetaceae</taxon>
        <taxon>Streptomyces</taxon>
    </lineage>
</organism>
<name>A0A5C4UXD9_9ACTN</name>
<evidence type="ECO:0000313" key="4">
    <source>
        <dbReference type="Proteomes" id="UP000311713"/>
    </source>
</evidence>
<accession>A0A5C4UXD9</accession>
<sequence>MRGWARVTRCALPVALILGSVACSGGGGTEDTGGSATSGDTRTAAGQGRYSGLPEPCGAVRQETLAELLPDADPETYAGEPLATYDTGRRVGCEWRHAEGSDTQRLSVDFQRVISYEPEVSDDDQAERDFEEFAAEAGVTITEEDSDDNREEDGEDAGGDGTDHVSPNLGDSTSAATRKLDGIGHVAFLDDRLTSNDTGDRRQVTLAFRNANVIVTVVYGVSTTRPEAAPDSSRTQSHAESVARQLAEGLDG</sequence>
<feature type="region of interest" description="Disordered" evidence="1">
    <location>
        <begin position="222"/>
        <end position="252"/>
    </location>
</feature>
<dbReference type="AlphaFoldDB" id="A0A5C4UXD9"/>
<protein>
    <submittedName>
        <fullName evidence="3">DUF3558 domain-containing protein</fullName>
    </submittedName>
</protein>
<dbReference type="OrthoDB" id="4336125at2"/>
<dbReference type="Proteomes" id="UP000311713">
    <property type="component" value="Unassembled WGS sequence"/>
</dbReference>
<feature type="chain" id="PRO_5038369219" evidence="2">
    <location>
        <begin position="26"/>
        <end position="252"/>
    </location>
</feature>
<feature type="compositionally biased region" description="Acidic residues" evidence="1">
    <location>
        <begin position="142"/>
        <end position="158"/>
    </location>
</feature>
<dbReference type="PROSITE" id="PS51257">
    <property type="entry name" value="PROKAR_LIPOPROTEIN"/>
    <property type="match status" value="1"/>
</dbReference>
<evidence type="ECO:0000256" key="2">
    <source>
        <dbReference type="SAM" id="SignalP"/>
    </source>
</evidence>
<keyword evidence="2" id="KW-0732">Signal</keyword>
<evidence type="ECO:0000313" key="3">
    <source>
        <dbReference type="EMBL" id="TNM28370.1"/>
    </source>
</evidence>
<proteinExistence type="predicted"/>
<feature type="region of interest" description="Disordered" evidence="1">
    <location>
        <begin position="136"/>
        <end position="176"/>
    </location>
</feature>
<feature type="region of interest" description="Disordered" evidence="1">
    <location>
        <begin position="27"/>
        <end position="50"/>
    </location>
</feature>